<accession>A0A3B9L209</accession>
<reference evidence="1 2" key="1">
    <citation type="journal article" date="2018" name="Nat. Biotechnol.">
        <title>A standardized bacterial taxonomy based on genome phylogeny substantially revises the tree of life.</title>
        <authorList>
            <person name="Parks D.H."/>
            <person name="Chuvochina M."/>
            <person name="Waite D.W."/>
            <person name="Rinke C."/>
            <person name="Skarshewski A."/>
            <person name="Chaumeil P.A."/>
            <person name="Hugenholtz P."/>
        </authorList>
    </citation>
    <scope>NUCLEOTIDE SEQUENCE [LARGE SCALE GENOMIC DNA]</scope>
    <source>
        <strain evidence="1">UBA8557</strain>
    </source>
</reference>
<evidence type="ECO:0000313" key="1">
    <source>
        <dbReference type="EMBL" id="HAE94938.1"/>
    </source>
</evidence>
<sequence length="56" mass="6007">TSALDAHVRDQFISLLSEEVQRTGAALLFVSHDAGLADHFDRAVDLSDINRAGVNA</sequence>
<dbReference type="EMBL" id="DMBR01000310">
    <property type="protein sequence ID" value="HAE94938.1"/>
    <property type="molecule type" value="Genomic_DNA"/>
</dbReference>
<name>A0A3B9L209_9PROT</name>
<comment type="caution">
    <text evidence="1">The sequence shown here is derived from an EMBL/GenBank/DDBJ whole genome shotgun (WGS) entry which is preliminary data.</text>
</comment>
<dbReference type="GO" id="GO:0005524">
    <property type="term" value="F:ATP binding"/>
    <property type="evidence" value="ECO:0007669"/>
    <property type="project" value="UniProtKB-KW"/>
</dbReference>
<keyword evidence="1" id="KW-0547">Nucleotide-binding</keyword>
<dbReference type="Proteomes" id="UP000259173">
    <property type="component" value="Unassembled WGS sequence"/>
</dbReference>
<dbReference type="Gene3D" id="3.40.50.300">
    <property type="entry name" value="P-loop containing nucleotide triphosphate hydrolases"/>
    <property type="match status" value="1"/>
</dbReference>
<keyword evidence="1" id="KW-0067">ATP-binding</keyword>
<evidence type="ECO:0000313" key="2">
    <source>
        <dbReference type="Proteomes" id="UP000259173"/>
    </source>
</evidence>
<feature type="non-terminal residue" evidence="1">
    <location>
        <position position="1"/>
    </location>
</feature>
<dbReference type="SUPFAM" id="SSF52540">
    <property type="entry name" value="P-loop containing nucleoside triphosphate hydrolases"/>
    <property type="match status" value="1"/>
</dbReference>
<gene>
    <name evidence="1" type="ORF">DCG65_10275</name>
</gene>
<dbReference type="AlphaFoldDB" id="A0A3B9L209"/>
<organism evidence="1 2">
    <name type="scientific">Hyphomonas atlantica</name>
    <dbReference type="NCBI Taxonomy" id="1280948"/>
    <lineage>
        <taxon>Bacteria</taxon>
        <taxon>Pseudomonadati</taxon>
        <taxon>Pseudomonadota</taxon>
        <taxon>Alphaproteobacteria</taxon>
        <taxon>Hyphomonadales</taxon>
        <taxon>Hyphomonadaceae</taxon>
        <taxon>Hyphomonas</taxon>
    </lineage>
</organism>
<dbReference type="InterPro" id="IPR027417">
    <property type="entry name" value="P-loop_NTPase"/>
</dbReference>
<proteinExistence type="predicted"/>
<protein>
    <submittedName>
        <fullName evidence="1">Methionine ABC transporter ATP-binding protein</fullName>
    </submittedName>
</protein>